<dbReference type="SMART" id="SM00448">
    <property type="entry name" value="REC"/>
    <property type="match status" value="1"/>
</dbReference>
<dbReference type="InterPro" id="IPR041664">
    <property type="entry name" value="AAA_16"/>
</dbReference>
<dbReference type="InterPro" id="IPR036097">
    <property type="entry name" value="HisK_dim/P_sf"/>
</dbReference>
<keyword evidence="6" id="KW-0812">Transmembrane</keyword>
<dbReference type="InterPro" id="IPR027417">
    <property type="entry name" value="P-loop_NTPase"/>
</dbReference>
<dbReference type="InterPro" id="IPR000719">
    <property type="entry name" value="Prot_kinase_dom"/>
</dbReference>
<feature type="compositionally biased region" description="Polar residues" evidence="14">
    <location>
        <begin position="1825"/>
        <end position="1837"/>
    </location>
</feature>
<evidence type="ECO:0000256" key="2">
    <source>
        <dbReference type="ARBA" id="ARBA00004651"/>
    </source>
</evidence>
<evidence type="ECO:0000256" key="14">
    <source>
        <dbReference type="SAM" id="MobiDB-lite"/>
    </source>
</evidence>
<dbReference type="PANTHER" id="PTHR45339:SF1">
    <property type="entry name" value="HYBRID SIGNAL TRANSDUCTION HISTIDINE KINASE J"/>
    <property type="match status" value="1"/>
</dbReference>
<evidence type="ECO:0000256" key="11">
    <source>
        <dbReference type="ARBA" id="ARBA00023136"/>
    </source>
</evidence>
<comment type="catalytic activity">
    <reaction evidence="1">
        <text>ATP + protein L-histidine = ADP + protein N-phospho-L-histidine.</text>
        <dbReference type="EC" id="2.7.13.3"/>
    </reaction>
</comment>
<dbReference type="GO" id="GO:0005524">
    <property type="term" value="F:ATP binding"/>
    <property type="evidence" value="ECO:0007669"/>
    <property type="project" value="UniProtKB-KW"/>
</dbReference>
<dbReference type="InterPro" id="IPR008207">
    <property type="entry name" value="Sig_transdc_His_kin_Hpt_dom"/>
</dbReference>
<dbReference type="Pfam" id="PF00069">
    <property type="entry name" value="Pkinase"/>
    <property type="match status" value="1"/>
</dbReference>
<dbReference type="SUPFAM" id="SSF47384">
    <property type="entry name" value="Homodimeric domain of signal transducing histidine kinase"/>
    <property type="match status" value="1"/>
</dbReference>
<name>A0ABT7PH23_9BACT</name>
<dbReference type="CDD" id="cd00082">
    <property type="entry name" value="HisKA"/>
    <property type="match status" value="1"/>
</dbReference>
<proteinExistence type="predicted"/>
<dbReference type="SUPFAM" id="SSF55874">
    <property type="entry name" value="ATPase domain of HSP90 chaperone/DNA topoisomerase II/histidine kinase"/>
    <property type="match status" value="1"/>
</dbReference>
<sequence>MNLHDLSDEHFHLVRRLADVPDADSLLVEDDQTGRRYVLRRIDRSILPNNLRVRFDNEVRLLSKVECEHYCKLITHRWVDDELQVLYPFYEGTSLADRLRDGPLPPLEVTRIAVDILQALVQIHKQGGIHRDFRPSHLLLHDDGHAVLAGYGPLWRINLAYPDSSFGVEMLRFASPELAGIIRHDIGPSSDLYSVGLVMFTALTGRPVCDAETISEILLQHSTKDLDTGQLPSSTPSPLAEMVERLAQKEPRERYQSAAAALDDALAILQMIENDEPDASVVIGRSDARAGLVDPAFVGREAQMRALGDNLGLIFEGAWRQILIASPSGMGKSRLTQEMSRLATRLGCIVLYGDSTDQATGEPNAPWMQVIDRLATVCQTDDVLRQRLAELMSDYREEVVTAMPKLAHVFQWTGRRLSGPEALGQSRILTAFAALITGLGSAEKPVVVALDNCQWMDDQSIRVLQRVTRSDASHQLLLLLSRPDEGQANRIREIARPDQSLSLGPLDRTSIGRLCESMAGALPVDAIGVIADYAEGSPFMASAVLRGMVESSVLVSAQERWVLNRDHLADFQTAESAGEVLSGRIKNLPELAARFLESAAVIGSTFTLDAVATLSKIDLEESFSLIADIRRQRLIWSKPDGEYAFAHDKIRETVLKDLKPNVKRRMHGQIGAYLARTQGNAHYDLAYHFDEASMHREALPHALAAADAARAEFSLSSARRQLEIASRAKQYADPQTRHRIESMMSEVVMLQGEYDQAQEWLAKCAVSAISDHDEAVVSTRLGELAFKRGNKVQAVEYYEAALRRLGEPICNNRVQLGMRLLREITVQTLHTYFPRLTHGGDRQPDESELLRQKLYSHIAHGYWYTRDKYYTLWSHLRGMNRGEGFRPTTTLAQAYSEHAPAMSLLGWYDRGKRYATRSIEIRKKLQDIWGQGQSRHFLSILLYSSSQFEDCVHESSQAVSILERTGDFWEVHTARYQYAASLYRQGHLTEALEHAKTNYRSAVRRSDFQGTGNIVDVWARASLGNIPQDVLQIEVGRDVDDAQRECHVKLAHAVFHYYRENYTEAAKSLGEAVKTAEAASVFNAYTSPCFAWHVSALRRKIETQPAKIATIRRRELRELRSAARKALRISRKFTNELPHALREMGAVCALTGRVRSAQSYLCQSLIVARNQGARLEEIQTTLLYAELAAETNWQVDEQELHAAREAMLQYETEVGATDQESSVSLVDRFDALLEAGRKIAVCTDQSEIDHEIIEATSRLLRGDRVLLIRKDRDGNWIGDSLQAQFDLDIVRQSDEQRSAIVCDFENIIETTSGDSAGIKKQNYGTFLCCPILVRGQVTAHIYVANSFMMGMFGDDELRIANYLSSAAGAAFEKADGFRQLQDLNQTLERKVAERTATLQQRNVEIERTADRLRATQVHLQEAKDAAEHANQVKSDFLARMSHEIRTPITAVLGYTELMLRGVVCEPDEQRLQLETIHSNGSHLLHLLNDILDLSKIEAERIEVEQIECTPVKIVGDVIKSLSGKVQQKGIGISLLAESDIPECVMSDPTRLRQILTNVLGNAIKFTNEGGIDVVIKFEDSPQPSLSIAIEDSGIGMNEEQMSKVFNPFAQADTSTTRKYGGTGLGLSISKHLAEALGGGLTVASTPGVGSTFTLKIATPIVQGTRMIGRMEAIKLALGHAESRWETITVTGARVLVVDDAATNRDLIDRLLSNAGAKVMKLENGKEAFDYFVNDRHDIIEREVDVILMDMQMPLMDGYTATAKLREAGLTIPIVAMTANTMVGDDNKCREAGCCDYLSKPLDLDLVLEKVRHWANETISVLPPKHSSQSQATSSQILTEPVAESAEEPFVDSSLEDGKPHLPDDWMRQFAIDLVTKVHGQLPAIWNSFRGDDLDAVATKIHWIKGSGGTVGLPKLTELAKCCEEAAHESDLETVSQKLDQIERYINLLVDESND</sequence>
<dbReference type="SUPFAM" id="SSF56112">
    <property type="entry name" value="Protein kinase-like (PK-like)"/>
    <property type="match status" value="1"/>
</dbReference>
<feature type="modified residue" description="4-aspartylphosphate" evidence="13">
    <location>
        <position position="1749"/>
    </location>
</feature>
<organism evidence="19 20">
    <name type="scientific">Roseiconus lacunae</name>
    <dbReference type="NCBI Taxonomy" id="2605694"/>
    <lineage>
        <taxon>Bacteria</taxon>
        <taxon>Pseudomonadati</taxon>
        <taxon>Planctomycetota</taxon>
        <taxon>Planctomycetia</taxon>
        <taxon>Pirellulales</taxon>
        <taxon>Pirellulaceae</taxon>
        <taxon>Roseiconus</taxon>
    </lineage>
</organism>
<evidence type="ECO:0000256" key="7">
    <source>
        <dbReference type="ARBA" id="ARBA00022741"/>
    </source>
</evidence>
<dbReference type="Gene3D" id="3.40.50.2300">
    <property type="match status" value="1"/>
</dbReference>
<dbReference type="PRINTS" id="PR00344">
    <property type="entry name" value="BCTRLSENSOR"/>
</dbReference>
<dbReference type="PROSITE" id="PS50894">
    <property type="entry name" value="HPT"/>
    <property type="match status" value="1"/>
</dbReference>
<dbReference type="Gene3D" id="1.20.120.160">
    <property type="entry name" value="HPT domain"/>
    <property type="match status" value="1"/>
</dbReference>
<keyword evidence="9" id="KW-1133">Transmembrane helix</keyword>
<dbReference type="PANTHER" id="PTHR45339">
    <property type="entry name" value="HYBRID SIGNAL TRANSDUCTION HISTIDINE KINASE J"/>
    <property type="match status" value="1"/>
</dbReference>
<comment type="caution">
    <text evidence="19">The sequence shown here is derived from an EMBL/GenBank/DDBJ whole genome shotgun (WGS) entry which is preliminary data.</text>
</comment>
<gene>
    <name evidence="19" type="ORF">QTN89_09450</name>
</gene>
<dbReference type="CDD" id="cd17546">
    <property type="entry name" value="REC_hyHK_CKI1_RcsC-like"/>
    <property type="match status" value="1"/>
</dbReference>
<dbReference type="Gene3D" id="3.30.565.10">
    <property type="entry name" value="Histidine kinase-like ATPase, C-terminal domain"/>
    <property type="match status" value="1"/>
</dbReference>
<evidence type="ECO:0000256" key="13">
    <source>
        <dbReference type="PROSITE-ProRule" id="PRU00169"/>
    </source>
</evidence>
<comment type="subcellular location">
    <subcellularLocation>
        <location evidence="2">Cell membrane</location>
        <topology evidence="2">Multi-pass membrane protein</topology>
    </subcellularLocation>
</comment>
<dbReference type="PROSITE" id="PS50109">
    <property type="entry name" value="HIS_KIN"/>
    <property type="match status" value="1"/>
</dbReference>
<dbReference type="PROSITE" id="PS50011">
    <property type="entry name" value="PROTEIN_KINASE_DOM"/>
    <property type="match status" value="1"/>
</dbReference>
<dbReference type="SUPFAM" id="SSF81901">
    <property type="entry name" value="HCP-like"/>
    <property type="match status" value="1"/>
</dbReference>
<dbReference type="RefSeq" id="WP_289163156.1">
    <property type="nucleotide sequence ID" value="NZ_JASZZN010000006.1"/>
</dbReference>
<keyword evidence="8 19" id="KW-0067">ATP-binding</keyword>
<keyword evidence="11" id="KW-0472">Membrane</keyword>
<dbReference type="InterPro" id="IPR003661">
    <property type="entry name" value="HisK_dim/P_dom"/>
</dbReference>
<feature type="domain" description="Protein kinase" evidence="15">
    <location>
        <begin position="11"/>
        <end position="266"/>
    </location>
</feature>
<dbReference type="InterPro" id="IPR005467">
    <property type="entry name" value="His_kinase_dom"/>
</dbReference>
<feature type="region of interest" description="Disordered" evidence="14">
    <location>
        <begin position="1823"/>
        <end position="1842"/>
    </location>
</feature>
<dbReference type="InterPro" id="IPR011009">
    <property type="entry name" value="Kinase-like_dom_sf"/>
</dbReference>
<reference evidence="19 20" key="1">
    <citation type="submission" date="2023-06" db="EMBL/GenBank/DDBJ databases">
        <title>Roseiconus lacunae JC819 isolated from Gulf of Mannar region, Tamil Nadu.</title>
        <authorList>
            <person name="Pk S."/>
            <person name="Ch S."/>
            <person name="Ch V.R."/>
        </authorList>
    </citation>
    <scope>NUCLEOTIDE SEQUENCE [LARGE SCALE GENOMIC DNA]</scope>
    <source>
        <strain evidence="19 20">JC819</strain>
    </source>
</reference>
<evidence type="ECO:0000256" key="6">
    <source>
        <dbReference type="ARBA" id="ARBA00022692"/>
    </source>
</evidence>
<dbReference type="SUPFAM" id="SSF52540">
    <property type="entry name" value="P-loop containing nucleoside triphosphate hydrolases"/>
    <property type="match status" value="1"/>
</dbReference>
<feature type="modified residue" description="Phosphohistidine" evidence="12">
    <location>
        <position position="1901"/>
    </location>
</feature>
<dbReference type="Gene3D" id="1.10.287.130">
    <property type="match status" value="1"/>
</dbReference>
<dbReference type="Gene3D" id="1.25.40.10">
    <property type="entry name" value="Tetratricopeptide repeat domain"/>
    <property type="match status" value="2"/>
</dbReference>
<dbReference type="InterPro" id="IPR036890">
    <property type="entry name" value="HATPase_C_sf"/>
</dbReference>
<dbReference type="InterPro" id="IPR004358">
    <property type="entry name" value="Sig_transdc_His_kin-like_C"/>
</dbReference>
<dbReference type="Pfam" id="PF02518">
    <property type="entry name" value="HATPase_c"/>
    <property type="match status" value="1"/>
</dbReference>
<evidence type="ECO:0000256" key="12">
    <source>
        <dbReference type="PROSITE-ProRule" id="PRU00110"/>
    </source>
</evidence>
<feature type="domain" description="HPt" evidence="18">
    <location>
        <begin position="1862"/>
        <end position="1954"/>
    </location>
</feature>
<keyword evidence="5 13" id="KW-0597">Phosphoprotein</keyword>
<evidence type="ECO:0000259" key="15">
    <source>
        <dbReference type="PROSITE" id="PS50011"/>
    </source>
</evidence>
<dbReference type="Pfam" id="PF01627">
    <property type="entry name" value="Hpt"/>
    <property type="match status" value="1"/>
</dbReference>
<dbReference type="InterPro" id="IPR029016">
    <property type="entry name" value="GAF-like_dom_sf"/>
</dbReference>
<keyword evidence="7" id="KW-0547">Nucleotide-binding</keyword>
<dbReference type="InterPro" id="IPR011990">
    <property type="entry name" value="TPR-like_helical_dom_sf"/>
</dbReference>
<dbReference type="Proteomes" id="UP001239462">
    <property type="component" value="Unassembled WGS sequence"/>
</dbReference>
<dbReference type="Pfam" id="PF13191">
    <property type="entry name" value="AAA_16"/>
    <property type="match status" value="1"/>
</dbReference>
<evidence type="ECO:0000313" key="20">
    <source>
        <dbReference type="Proteomes" id="UP001239462"/>
    </source>
</evidence>
<dbReference type="SMART" id="SM00388">
    <property type="entry name" value="HisKA"/>
    <property type="match status" value="1"/>
</dbReference>
<keyword evidence="20" id="KW-1185">Reference proteome</keyword>
<feature type="domain" description="Response regulatory" evidence="17">
    <location>
        <begin position="1693"/>
        <end position="1814"/>
    </location>
</feature>
<evidence type="ECO:0000259" key="16">
    <source>
        <dbReference type="PROSITE" id="PS50109"/>
    </source>
</evidence>
<evidence type="ECO:0000256" key="4">
    <source>
        <dbReference type="ARBA" id="ARBA00022475"/>
    </source>
</evidence>
<dbReference type="InterPro" id="IPR011006">
    <property type="entry name" value="CheY-like_superfamily"/>
</dbReference>
<dbReference type="SUPFAM" id="SSF52172">
    <property type="entry name" value="CheY-like"/>
    <property type="match status" value="1"/>
</dbReference>
<dbReference type="PROSITE" id="PS50110">
    <property type="entry name" value="RESPONSE_REGULATORY"/>
    <property type="match status" value="1"/>
</dbReference>
<dbReference type="SMART" id="SM00220">
    <property type="entry name" value="S_TKc"/>
    <property type="match status" value="1"/>
</dbReference>
<dbReference type="SUPFAM" id="SSF47226">
    <property type="entry name" value="Histidine-containing phosphotransfer domain, HPT domain"/>
    <property type="match status" value="1"/>
</dbReference>
<dbReference type="InterPro" id="IPR019734">
    <property type="entry name" value="TPR_rpt"/>
</dbReference>
<dbReference type="SUPFAM" id="SSF55781">
    <property type="entry name" value="GAF domain-like"/>
    <property type="match status" value="1"/>
</dbReference>
<dbReference type="CDD" id="cd16922">
    <property type="entry name" value="HATPase_EvgS-ArcB-TorS-like"/>
    <property type="match status" value="1"/>
</dbReference>
<dbReference type="EC" id="2.7.13.3" evidence="3"/>
<dbReference type="Gene3D" id="3.30.450.40">
    <property type="match status" value="1"/>
</dbReference>
<evidence type="ECO:0000256" key="9">
    <source>
        <dbReference type="ARBA" id="ARBA00022989"/>
    </source>
</evidence>
<evidence type="ECO:0000256" key="10">
    <source>
        <dbReference type="ARBA" id="ARBA00023012"/>
    </source>
</evidence>
<accession>A0ABT7PH23</accession>
<dbReference type="Gene3D" id="1.10.510.10">
    <property type="entry name" value="Transferase(Phosphotransferase) domain 1"/>
    <property type="match status" value="1"/>
</dbReference>
<keyword evidence="4" id="KW-1003">Cell membrane</keyword>
<evidence type="ECO:0000256" key="8">
    <source>
        <dbReference type="ARBA" id="ARBA00022840"/>
    </source>
</evidence>
<dbReference type="InterPro" id="IPR003594">
    <property type="entry name" value="HATPase_dom"/>
</dbReference>
<dbReference type="InterPro" id="IPR001789">
    <property type="entry name" value="Sig_transdc_resp-reg_receiver"/>
</dbReference>
<protein>
    <recommendedName>
        <fullName evidence="3">histidine kinase</fullName>
        <ecNumber evidence="3">2.7.13.3</ecNumber>
    </recommendedName>
</protein>
<dbReference type="Pfam" id="PF00072">
    <property type="entry name" value="Response_reg"/>
    <property type="match status" value="1"/>
</dbReference>
<dbReference type="Pfam" id="PF00512">
    <property type="entry name" value="HisKA"/>
    <property type="match status" value="1"/>
</dbReference>
<evidence type="ECO:0000259" key="17">
    <source>
        <dbReference type="PROSITE" id="PS50110"/>
    </source>
</evidence>
<dbReference type="SMART" id="SM00387">
    <property type="entry name" value="HATPase_c"/>
    <property type="match status" value="1"/>
</dbReference>
<feature type="domain" description="Histidine kinase" evidence="16">
    <location>
        <begin position="1439"/>
        <end position="1660"/>
    </location>
</feature>
<dbReference type="EMBL" id="JASZZN010000006">
    <property type="protein sequence ID" value="MDM4015653.1"/>
    <property type="molecule type" value="Genomic_DNA"/>
</dbReference>
<dbReference type="SMART" id="SM00028">
    <property type="entry name" value="TPR"/>
    <property type="match status" value="2"/>
</dbReference>
<evidence type="ECO:0000256" key="3">
    <source>
        <dbReference type="ARBA" id="ARBA00012438"/>
    </source>
</evidence>
<evidence type="ECO:0000256" key="1">
    <source>
        <dbReference type="ARBA" id="ARBA00000085"/>
    </source>
</evidence>
<dbReference type="SUPFAM" id="SSF48452">
    <property type="entry name" value="TPR-like"/>
    <property type="match status" value="1"/>
</dbReference>
<evidence type="ECO:0000259" key="18">
    <source>
        <dbReference type="PROSITE" id="PS50894"/>
    </source>
</evidence>
<evidence type="ECO:0000256" key="5">
    <source>
        <dbReference type="ARBA" id="ARBA00022553"/>
    </source>
</evidence>
<dbReference type="InterPro" id="IPR036641">
    <property type="entry name" value="HPT_dom_sf"/>
</dbReference>
<evidence type="ECO:0000313" key="19">
    <source>
        <dbReference type="EMBL" id="MDM4015653.1"/>
    </source>
</evidence>
<keyword evidence="10" id="KW-0902">Two-component regulatory system</keyword>